<evidence type="ECO:0000313" key="9">
    <source>
        <dbReference type="Proteomes" id="UP000261764"/>
    </source>
</evidence>
<comment type="function">
    <text evidence="5">One of two assembly initiator proteins, it binds directly to the 5'-end of the 23S rRNA, where it nucleates assembly of the 50S subunit.</text>
</comment>
<organism evidence="8 9">
    <name type="scientific">Mycoplasma amphoriforme A39</name>
    <dbReference type="NCBI Taxonomy" id="572419"/>
    <lineage>
        <taxon>Bacteria</taxon>
        <taxon>Bacillati</taxon>
        <taxon>Mycoplasmatota</taxon>
        <taxon>Mollicutes</taxon>
        <taxon>Mycoplasmataceae</taxon>
        <taxon>Mycoplasma</taxon>
    </lineage>
</organism>
<keyword evidence="3 5" id="KW-0687">Ribonucleoprotein</keyword>
<reference evidence="8 9" key="1">
    <citation type="journal article" date="2015" name="Clin. Infect. Dis.">
        <title>Genomic Investigations unmask Mycoplasma amphoriforme, a new respiratory pathogen.</title>
        <authorList>
            <person name="Gillespie S.H."/>
            <person name="Ling C.L."/>
            <person name="Oravcova K."/>
            <person name="Pinheiro M."/>
            <person name="Wells L."/>
            <person name="Bryant J.M."/>
            <person name="McHugh T.D."/>
            <person name="Bebear C."/>
            <person name="Webster D."/>
            <person name="Harris S.R."/>
            <person name="Seth-Smith H.M."/>
            <person name="Thomson N.R."/>
        </authorList>
    </citation>
    <scope>NUCLEOTIDE SEQUENCE [LARGE SCALE GENOMIC DNA]</scope>
    <source>
        <strain evidence="8 9">A39</strain>
    </source>
</reference>
<dbReference type="InterPro" id="IPR041988">
    <property type="entry name" value="Ribosomal_uL24_KOW"/>
</dbReference>
<dbReference type="Gene3D" id="2.30.30.30">
    <property type="match status" value="1"/>
</dbReference>
<dbReference type="CDD" id="cd06089">
    <property type="entry name" value="KOW_RPL26"/>
    <property type="match status" value="1"/>
</dbReference>
<sequence length="110" mass="12070">MQRIKKGDNVIVIAGGNKGSSGIVLKIFKKQNMALVEGVNKVKKHQKADDQQALKSEIVEKEAPLHLSNLALIDPKHKGSGQVKVKFTIDPKTQKKVRVNRKTNAHLGGK</sequence>
<dbReference type="InterPro" id="IPR005825">
    <property type="entry name" value="Ribosomal_uL24_CS"/>
</dbReference>
<evidence type="ECO:0000259" key="7">
    <source>
        <dbReference type="SMART" id="SM00739"/>
    </source>
</evidence>
<evidence type="ECO:0000256" key="2">
    <source>
        <dbReference type="ARBA" id="ARBA00022980"/>
    </source>
</evidence>
<evidence type="ECO:0000256" key="6">
    <source>
        <dbReference type="RuleBase" id="RU003477"/>
    </source>
</evidence>
<dbReference type="PROSITE" id="PS01108">
    <property type="entry name" value="RIBOSOMAL_L24"/>
    <property type="match status" value="1"/>
</dbReference>
<accession>A0A292IGV1</accession>
<name>A0A292IGV1_9MOLU</name>
<dbReference type="InterPro" id="IPR057264">
    <property type="entry name" value="Ribosomal_uL24_C"/>
</dbReference>
<dbReference type="InterPro" id="IPR003256">
    <property type="entry name" value="Ribosomal_uL24"/>
</dbReference>
<evidence type="ECO:0000256" key="3">
    <source>
        <dbReference type="ARBA" id="ARBA00023274"/>
    </source>
</evidence>
<feature type="domain" description="KOW" evidence="7">
    <location>
        <begin position="3"/>
        <end position="30"/>
    </location>
</feature>
<dbReference type="InterPro" id="IPR014722">
    <property type="entry name" value="Rib_uL2_dom2"/>
</dbReference>
<keyword evidence="5" id="KW-0694">RNA-binding</keyword>
<dbReference type="KEGG" id="mamp:MAMA39_00150"/>
<dbReference type="AlphaFoldDB" id="A0A292IGV1"/>
<dbReference type="SMART" id="SM00739">
    <property type="entry name" value="KOW"/>
    <property type="match status" value="1"/>
</dbReference>
<dbReference type="EMBL" id="HG937516">
    <property type="protein sequence ID" value="CDN40141.1"/>
    <property type="molecule type" value="Genomic_DNA"/>
</dbReference>
<dbReference type="GO" id="GO:0019843">
    <property type="term" value="F:rRNA binding"/>
    <property type="evidence" value="ECO:0007669"/>
    <property type="project" value="UniProtKB-UniRule"/>
</dbReference>
<dbReference type="GO" id="GO:0005840">
    <property type="term" value="C:ribosome"/>
    <property type="evidence" value="ECO:0007669"/>
    <property type="project" value="UniProtKB-KW"/>
</dbReference>
<dbReference type="NCBIfam" id="TIGR01079">
    <property type="entry name" value="rplX_bact"/>
    <property type="match status" value="1"/>
</dbReference>
<protein>
    <recommendedName>
        <fullName evidence="4 5">Large ribosomal subunit protein uL24</fullName>
    </recommendedName>
</protein>
<keyword evidence="9" id="KW-1185">Reference proteome</keyword>
<comment type="function">
    <text evidence="5">One of the proteins that surrounds the polypeptide exit tunnel on the outside of the subunit.</text>
</comment>
<comment type="similarity">
    <text evidence="1 5 6">Belongs to the universal ribosomal protein uL24 family.</text>
</comment>
<dbReference type="Pfam" id="PF17136">
    <property type="entry name" value="ribosomal_L24"/>
    <property type="match status" value="1"/>
</dbReference>
<evidence type="ECO:0000256" key="5">
    <source>
        <dbReference type="HAMAP-Rule" id="MF_01326"/>
    </source>
</evidence>
<evidence type="ECO:0000256" key="1">
    <source>
        <dbReference type="ARBA" id="ARBA00010618"/>
    </source>
</evidence>
<dbReference type="Pfam" id="PF00467">
    <property type="entry name" value="KOW"/>
    <property type="match status" value="1"/>
</dbReference>
<dbReference type="GO" id="GO:1990904">
    <property type="term" value="C:ribonucleoprotein complex"/>
    <property type="evidence" value="ECO:0007669"/>
    <property type="project" value="UniProtKB-KW"/>
</dbReference>
<gene>
    <name evidence="5" type="primary">rplX</name>
    <name evidence="8" type="ORF">MAMA39_00150</name>
</gene>
<dbReference type="GO" id="GO:0003735">
    <property type="term" value="F:structural constituent of ribosome"/>
    <property type="evidence" value="ECO:0007669"/>
    <property type="project" value="InterPro"/>
</dbReference>
<dbReference type="RefSeq" id="WP_343251483.1">
    <property type="nucleotide sequence ID" value="NZ_HG937516.1"/>
</dbReference>
<dbReference type="GO" id="GO:0006412">
    <property type="term" value="P:translation"/>
    <property type="evidence" value="ECO:0007669"/>
    <property type="project" value="UniProtKB-UniRule"/>
</dbReference>
<dbReference type="InterPro" id="IPR005824">
    <property type="entry name" value="KOW"/>
</dbReference>
<comment type="subunit">
    <text evidence="5">Part of the 50S ribosomal subunit.</text>
</comment>
<proteinExistence type="inferred from homology"/>
<evidence type="ECO:0000313" key="8">
    <source>
        <dbReference type="EMBL" id="CDN40141.1"/>
    </source>
</evidence>
<evidence type="ECO:0000256" key="4">
    <source>
        <dbReference type="ARBA" id="ARBA00035206"/>
    </source>
</evidence>
<dbReference type="Proteomes" id="UP000261764">
    <property type="component" value="Chromosome I"/>
</dbReference>
<dbReference type="PANTHER" id="PTHR12903">
    <property type="entry name" value="MITOCHONDRIAL RIBOSOMAL PROTEIN L24"/>
    <property type="match status" value="1"/>
</dbReference>
<dbReference type="HAMAP" id="MF_01326_B">
    <property type="entry name" value="Ribosomal_uL24_B"/>
    <property type="match status" value="1"/>
</dbReference>
<dbReference type="InterPro" id="IPR008991">
    <property type="entry name" value="Translation_prot_SH3-like_sf"/>
</dbReference>
<keyword evidence="5" id="KW-0699">rRNA-binding</keyword>
<dbReference type="SUPFAM" id="SSF50104">
    <property type="entry name" value="Translation proteins SH3-like domain"/>
    <property type="match status" value="1"/>
</dbReference>
<keyword evidence="2 5" id="KW-0689">Ribosomal protein</keyword>